<dbReference type="Proteomes" id="UP000244900">
    <property type="component" value="Chromosome"/>
</dbReference>
<dbReference type="PROSITE" id="PS51160">
    <property type="entry name" value="ACYLPHOSPHATASE_3"/>
    <property type="match status" value="1"/>
</dbReference>
<feature type="domain" description="Acylphosphatase-like" evidence="3">
    <location>
        <begin position="1"/>
        <end position="70"/>
    </location>
</feature>
<comment type="caution">
    <text evidence="1">Lacks conserved residue(s) required for the propagation of feature annotation.</text>
</comment>
<accession>A0A2S1SLS3</accession>
<dbReference type="AlphaFoldDB" id="A0A2S1SLS3"/>
<protein>
    <recommendedName>
        <fullName evidence="3">Acylphosphatase-like domain-containing protein</fullName>
    </recommendedName>
</protein>
<evidence type="ECO:0000313" key="5">
    <source>
        <dbReference type="Proteomes" id="UP000244900"/>
    </source>
</evidence>
<evidence type="ECO:0000256" key="2">
    <source>
        <dbReference type="SAM" id="MobiDB-lite"/>
    </source>
</evidence>
<gene>
    <name evidence="4" type="ORF">DDW44_00130</name>
</gene>
<dbReference type="RefSeq" id="WP_108905121.1">
    <property type="nucleotide sequence ID" value="NZ_CP029188.1"/>
</dbReference>
<organism evidence="4 5">
    <name type="scientific">Streptomyces tirandamycinicus</name>
    <dbReference type="NCBI Taxonomy" id="2174846"/>
    <lineage>
        <taxon>Bacteria</taxon>
        <taxon>Bacillati</taxon>
        <taxon>Actinomycetota</taxon>
        <taxon>Actinomycetes</taxon>
        <taxon>Kitasatosporales</taxon>
        <taxon>Streptomycetaceae</taxon>
        <taxon>Streptomyces</taxon>
    </lineage>
</organism>
<keyword evidence="5" id="KW-1185">Reference proteome</keyword>
<evidence type="ECO:0000256" key="1">
    <source>
        <dbReference type="PROSITE-ProRule" id="PRU00520"/>
    </source>
</evidence>
<name>A0A2S1SLS3_9ACTN</name>
<evidence type="ECO:0000259" key="3">
    <source>
        <dbReference type="PROSITE" id="PS51160"/>
    </source>
</evidence>
<reference evidence="4 5" key="1">
    <citation type="submission" date="2018-05" db="EMBL/GenBank/DDBJ databases">
        <title>Complete genome sequence of sponge-derived Streptomyces sp. HNM0039.</title>
        <authorList>
            <person name="Huang X."/>
            <person name="Zhou S."/>
        </authorList>
    </citation>
    <scope>NUCLEOTIDE SEQUENCE [LARGE SCALE GENOMIC DNA]</scope>
    <source>
        <strain evidence="4 5">HNM0039</strain>
    </source>
</reference>
<dbReference type="EMBL" id="CP029188">
    <property type="protein sequence ID" value="AWI27355.1"/>
    <property type="molecule type" value="Genomic_DNA"/>
</dbReference>
<proteinExistence type="predicted"/>
<dbReference type="KEGG" id="stir:DDW44_00130"/>
<sequence length="120" mass="13125">MAEGDGVVTRGIRIRLDGTERATDIVALHKWLEREKPLADLARIDQLRITEQSRTDEAGTPMGTGMDIVVAVLGGAAGALFQGVVDQVRRSVEAWQANRRAVEEGDPPQVRVEPVQPDDR</sequence>
<dbReference type="InterPro" id="IPR001792">
    <property type="entry name" value="Acylphosphatase-like_dom"/>
</dbReference>
<evidence type="ECO:0000313" key="4">
    <source>
        <dbReference type="EMBL" id="AWI27355.1"/>
    </source>
</evidence>
<feature type="region of interest" description="Disordered" evidence="2">
    <location>
        <begin position="99"/>
        <end position="120"/>
    </location>
</feature>
<dbReference type="OrthoDB" id="4306766at2"/>